<dbReference type="InterPro" id="IPR001296">
    <property type="entry name" value="Glyco_trans_1"/>
</dbReference>
<dbReference type="Proteomes" id="UP001519294">
    <property type="component" value="Unassembled WGS sequence"/>
</dbReference>
<feature type="domain" description="Glycosyltransferase 2-like" evidence="3">
    <location>
        <begin position="277"/>
        <end position="404"/>
    </location>
</feature>
<proteinExistence type="predicted"/>
<dbReference type="CDD" id="cd00761">
    <property type="entry name" value="Glyco_tranf_GTA_type"/>
    <property type="match status" value="1"/>
</dbReference>
<dbReference type="SUPFAM" id="SSF53756">
    <property type="entry name" value="UDP-Glycosyltransferase/glycogen phosphorylase"/>
    <property type="match status" value="1"/>
</dbReference>
<evidence type="ECO:0000259" key="3">
    <source>
        <dbReference type="Pfam" id="PF00535"/>
    </source>
</evidence>
<accession>A0ABS4S7F5</accession>
<dbReference type="SUPFAM" id="SSF53448">
    <property type="entry name" value="Nucleotide-diphospho-sugar transferases"/>
    <property type="match status" value="1"/>
</dbReference>
<evidence type="ECO:0000259" key="2">
    <source>
        <dbReference type="Pfam" id="PF00534"/>
    </source>
</evidence>
<dbReference type="InterPro" id="IPR001173">
    <property type="entry name" value="Glyco_trans_2-like"/>
</dbReference>
<evidence type="ECO:0000313" key="4">
    <source>
        <dbReference type="EMBL" id="MBP2257428.1"/>
    </source>
</evidence>
<feature type="domain" description="Glycosyl transferase family 1" evidence="2">
    <location>
        <begin position="772"/>
        <end position="866"/>
    </location>
</feature>
<name>A0ABS4S7F5_9BACI</name>
<keyword evidence="1" id="KW-0175">Coiled coil</keyword>
<dbReference type="PANTHER" id="PTHR43685">
    <property type="entry name" value="GLYCOSYLTRANSFERASE"/>
    <property type="match status" value="1"/>
</dbReference>
<dbReference type="Gene3D" id="3.90.550.10">
    <property type="entry name" value="Spore Coat Polysaccharide Biosynthesis Protein SpsA, Chain A"/>
    <property type="match status" value="1"/>
</dbReference>
<dbReference type="InterPro" id="IPR029044">
    <property type="entry name" value="Nucleotide-diphossugar_trans"/>
</dbReference>
<gene>
    <name evidence="4" type="ORF">J2Z81_001376</name>
</gene>
<keyword evidence="5" id="KW-1185">Reference proteome</keyword>
<organism evidence="4 5">
    <name type="scientific">Virgibacillus alimentarius</name>
    <dbReference type="NCBI Taxonomy" id="698769"/>
    <lineage>
        <taxon>Bacteria</taxon>
        <taxon>Bacillati</taxon>
        <taxon>Bacillota</taxon>
        <taxon>Bacilli</taxon>
        <taxon>Bacillales</taxon>
        <taxon>Bacillaceae</taxon>
        <taxon>Virgibacillus</taxon>
    </lineage>
</organism>
<evidence type="ECO:0000256" key="1">
    <source>
        <dbReference type="SAM" id="Coils"/>
    </source>
</evidence>
<reference evidence="4 5" key="1">
    <citation type="submission" date="2021-03" db="EMBL/GenBank/DDBJ databases">
        <title>Genomic Encyclopedia of Type Strains, Phase IV (KMG-IV): sequencing the most valuable type-strain genomes for metagenomic binning, comparative biology and taxonomic classification.</title>
        <authorList>
            <person name="Goeker M."/>
        </authorList>
    </citation>
    <scope>NUCLEOTIDE SEQUENCE [LARGE SCALE GENOMIC DNA]</scope>
    <source>
        <strain evidence="4 5">DSM 25790</strain>
    </source>
</reference>
<feature type="coiled-coil region" evidence="1">
    <location>
        <begin position="11"/>
        <end position="52"/>
    </location>
</feature>
<sequence length="895" mass="104140">MRNKENDRHAREAKQAMNQNLKQQVEAADRELKTAREQYEHVKLEHVQLSSQYDAIKQGSIWRIVTSMNKIKRMLQLYMKYMLGKRDRREIFDRSLRKRKAKNKIKKLKYNLYDLGFTEKALAELTKESKTSDNPYTRRYAAWELALMYANQYNKEGAEKCLTFLSQAEKRVKNRDFLRRLAILKAESYDIIGRVTEAKDVISHALASQKHADLYLARANLETSFTERVKWMNKALKLYGIQELDRHAVIGKTCYDRLRTKNQKNVELIDNTKEKVTIIVPAYNAEDGIRTTLDSLLVQTWTNLEIIVADDQSTDNTINIVKEYSKIDPRVQIISTKTNSGAYTARNEALKIATGDFVTINDADDWSHPQKMEEQVKHFIENPSVIANTTQQARATESLKFFRRGKPGEYIFANMSSLMFRREPVMRELGFWDSVRFGADGEFKKRLKIVFGKEAVVDLKTGPFSFQRQSSSSLTGSEVFGYHGFFMGARKEYLESYSNYHQKATSLYYGFPQEKRPYPVPEPMLPSREVKKNARRHFDVIIASEFRLLGGTNMSNIEEIKAQQKMGLRTGLIQMARYDLNSIKEINPSVRELINGDDVQMLVYGEKVSCDVLIVRHPPVLQAWQKYIPDIQANHVRVIVNQPPKREYSKNGKTLYSIPTCVKHLEQYVGKKGKWYPIGPLIRDTLHAHHEKDLKSIRLASEDWVNIIDVDEWQRKEQPHNKRIKIGRHSRDQYVKWPDDPRELKMIYPDKKAYEIHVLGGAKTPEKLLGKLPKNWYVQEFGEVHPKDFLADLDVFVYYTHPKWVEAFGRVIFEAMAAGVPVIIPPNYKDLFKEAAIYARPEEVQDRIHELINDKEAYATQVEKATNYVEKQFGYTKHASRLEECFVNTNKGLMR</sequence>
<dbReference type="RefSeq" id="WP_226981269.1">
    <property type="nucleotide sequence ID" value="NZ_JAGIKX010000008.1"/>
</dbReference>
<dbReference type="InterPro" id="IPR050834">
    <property type="entry name" value="Glycosyltransf_2"/>
</dbReference>
<dbReference type="EMBL" id="JAGIKX010000008">
    <property type="protein sequence ID" value="MBP2257428.1"/>
    <property type="molecule type" value="Genomic_DNA"/>
</dbReference>
<protein>
    <submittedName>
        <fullName evidence="4">Glycosyltransferase involved in cell wall biosynthesis</fullName>
    </submittedName>
</protein>
<dbReference type="PANTHER" id="PTHR43685:SF2">
    <property type="entry name" value="GLYCOSYLTRANSFERASE 2-LIKE DOMAIN-CONTAINING PROTEIN"/>
    <property type="match status" value="1"/>
</dbReference>
<dbReference type="Pfam" id="PF00535">
    <property type="entry name" value="Glycos_transf_2"/>
    <property type="match status" value="1"/>
</dbReference>
<dbReference type="Pfam" id="PF00534">
    <property type="entry name" value="Glycos_transf_1"/>
    <property type="match status" value="1"/>
</dbReference>
<comment type="caution">
    <text evidence="4">The sequence shown here is derived from an EMBL/GenBank/DDBJ whole genome shotgun (WGS) entry which is preliminary data.</text>
</comment>
<dbReference type="Gene3D" id="3.40.50.2000">
    <property type="entry name" value="Glycogen Phosphorylase B"/>
    <property type="match status" value="1"/>
</dbReference>
<evidence type="ECO:0000313" key="5">
    <source>
        <dbReference type="Proteomes" id="UP001519294"/>
    </source>
</evidence>